<sequence>MTTKKDQSNNNTELDEALAYRNLKAALKQTAKSNGESIPGWFTDNEKLTLEQQHNAATTDKDTEKRGFELGARVAKANQKNKPQKTPYFKKPF</sequence>
<gene>
    <name evidence="1" type="ORF">ACFQ22_13070</name>
</gene>
<comment type="caution">
    <text evidence="1">The sequence shown here is derived from an EMBL/GenBank/DDBJ whole genome shotgun (WGS) entry which is preliminary data.</text>
</comment>
<name>A0ABW3PJV3_9LACO</name>
<reference evidence="2" key="1">
    <citation type="journal article" date="2019" name="Int. J. Syst. Evol. Microbiol.">
        <title>The Global Catalogue of Microorganisms (GCM) 10K type strain sequencing project: providing services to taxonomists for standard genome sequencing and annotation.</title>
        <authorList>
            <consortium name="The Broad Institute Genomics Platform"/>
            <consortium name="The Broad Institute Genome Sequencing Center for Infectious Disease"/>
            <person name="Wu L."/>
            <person name="Ma J."/>
        </authorList>
    </citation>
    <scope>NUCLEOTIDE SEQUENCE [LARGE SCALE GENOMIC DNA]</scope>
    <source>
        <strain evidence="2">CCUG 71848</strain>
    </source>
</reference>
<protein>
    <submittedName>
        <fullName evidence="1">Uncharacterized protein</fullName>
    </submittedName>
</protein>
<organism evidence="1 2">
    <name type="scientific">Lentilactobacillus raoultii</name>
    <dbReference type="NCBI Taxonomy" id="1987503"/>
    <lineage>
        <taxon>Bacteria</taxon>
        <taxon>Bacillati</taxon>
        <taxon>Bacillota</taxon>
        <taxon>Bacilli</taxon>
        <taxon>Lactobacillales</taxon>
        <taxon>Lactobacillaceae</taxon>
        <taxon>Lentilactobacillus</taxon>
    </lineage>
</organism>
<keyword evidence="2" id="KW-1185">Reference proteome</keyword>
<dbReference type="Proteomes" id="UP001597156">
    <property type="component" value="Unassembled WGS sequence"/>
</dbReference>
<proteinExistence type="predicted"/>
<accession>A0ABW3PJV3</accession>
<dbReference type="EMBL" id="JBHTLH010000043">
    <property type="protein sequence ID" value="MFD1126273.1"/>
    <property type="molecule type" value="Genomic_DNA"/>
</dbReference>
<evidence type="ECO:0000313" key="2">
    <source>
        <dbReference type="Proteomes" id="UP001597156"/>
    </source>
</evidence>
<evidence type="ECO:0000313" key="1">
    <source>
        <dbReference type="EMBL" id="MFD1126273.1"/>
    </source>
</evidence>
<dbReference type="RefSeq" id="WP_121977257.1">
    <property type="nucleotide sequence ID" value="NZ_JBHTLH010000043.1"/>
</dbReference>